<evidence type="ECO:0000313" key="3">
    <source>
        <dbReference type="EMBL" id="MBB3118173.1"/>
    </source>
</evidence>
<name>A0A7W5B834_9BURK</name>
<keyword evidence="3" id="KW-0418">Kinase</keyword>
<dbReference type="GO" id="GO:0016301">
    <property type="term" value="F:kinase activity"/>
    <property type="evidence" value="ECO:0007669"/>
    <property type="project" value="UniProtKB-KW"/>
</dbReference>
<feature type="domain" description="Double Cache" evidence="2">
    <location>
        <begin position="64"/>
        <end position="146"/>
    </location>
</feature>
<evidence type="ECO:0000313" key="4">
    <source>
        <dbReference type="Proteomes" id="UP000541535"/>
    </source>
</evidence>
<keyword evidence="3" id="KW-0808">Transferase</keyword>
<dbReference type="Gene3D" id="3.30.450.20">
    <property type="entry name" value="PAS domain"/>
    <property type="match status" value="1"/>
</dbReference>
<protein>
    <submittedName>
        <fullName evidence="3">Signal transduction histidine kinase</fullName>
    </submittedName>
</protein>
<comment type="caution">
    <text evidence="3">The sequence shown here is derived from an EMBL/GenBank/DDBJ whole genome shotgun (WGS) entry which is preliminary data.</text>
</comment>
<dbReference type="Proteomes" id="UP000541535">
    <property type="component" value="Unassembled WGS sequence"/>
</dbReference>
<keyword evidence="4" id="KW-1185">Reference proteome</keyword>
<evidence type="ECO:0000259" key="2">
    <source>
        <dbReference type="Pfam" id="PF08269"/>
    </source>
</evidence>
<sequence>MKRLMPWMLAVVLAGVTMLAGAQDHERGTADEAVALVKKAIAYYKLHGRDKVAAEVNLRTPLLREKDLYVFIMPLDEGPVIAHGGNAKLVGKRLYDLRDLDGVGFMQKFRDVANSKDGKGWVDYRWPNTLSGKIEPKSTYVERVGDLYFASGIYKPVK</sequence>
<reference evidence="3 4" key="1">
    <citation type="submission" date="2020-08" db="EMBL/GenBank/DDBJ databases">
        <title>Genomic Encyclopedia of Type Strains, Phase III (KMG-III): the genomes of soil and plant-associated and newly described type strains.</title>
        <authorList>
            <person name="Whitman W."/>
        </authorList>
    </citation>
    <scope>NUCLEOTIDE SEQUENCE [LARGE SCALE GENOMIC DNA]</scope>
    <source>
        <strain evidence="3 4">CECT 8897</strain>
    </source>
</reference>
<dbReference type="InterPro" id="IPR004010">
    <property type="entry name" value="Double_Cache_2"/>
</dbReference>
<gene>
    <name evidence="3" type="ORF">FHS03_001204</name>
</gene>
<dbReference type="EMBL" id="JACHXD010000003">
    <property type="protein sequence ID" value="MBB3118173.1"/>
    <property type="molecule type" value="Genomic_DNA"/>
</dbReference>
<accession>A0A7W5B834</accession>
<proteinExistence type="predicted"/>
<evidence type="ECO:0000256" key="1">
    <source>
        <dbReference type="SAM" id="SignalP"/>
    </source>
</evidence>
<feature type="chain" id="PRO_5030853128" evidence="1">
    <location>
        <begin position="23"/>
        <end position="158"/>
    </location>
</feature>
<feature type="signal peptide" evidence="1">
    <location>
        <begin position="1"/>
        <end position="22"/>
    </location>
</feature>
<dbReference type="AlphaFoldDB" id="A0A7W5B834"/>
<keyword evidence="1" id="KW-0732">Signal</keyword>
<organism evidence="3 4">
    <name type="scientific">Pseudoduganella violacea</name>
    <dbReference type="NCBI Taxonomy" id="1715466"/>
    <lineage>
        <taxon>Bacteria</taxon>
        <taxon>Pseudomonadati</taxon>
        <taxon>Pseudomonadota</taxon>
        <taxon>Betaproteobacteria</taxon>
        <taxon>Burkholderiales</taxon>
        <taxon>Oxalobacteraceae</taxon>
        <taxon>Telluria group</taxon>
        <taxon>Pseudoduganella</taxon>
    </lineage>
</organism>
<dbReference type="RefSeq" id="WP_183440130.1">
    <property type="nucleotide sequence ID" value="NZ_JACHXD010000003.1"/>
</dbReference>
<dbReference type="Pfam" id="PF08269">
    <property type="entry name" value="dCache_2"/>
    <property type="match status" value="1"/>
</dbReference>